<dbReference type="Pfam" id="PF01075">
    <property type="entry name" value="Glyco_transf_9"/>
    <property type="match status" value="1"/>
</dbReference>
<evidence type="ECO:0000313" key="4">
    <source>
        <dbReference type="Proteomes" id="UP000484164"/>
    </source>
</evidence>
<keyword evidence="4" id="KW-1185">Reference proteome</keyword>
<evidence type="ECO:0000256" key="2">
    <source>
        <dbReference type="ARBA" id="ARBA00022679"/>
    </source>
</evidence>
<dbReference type="RefSeq" id="WP_151693448.1">
    <property type="nucleotide sequence ID" value="NZ_BMGX01000001.1"/>
</dbReference>
<dbReference type="EMBL" id="WBVQ01000002">
    <property type="protein sequence ID" value="KAB2816019.1"/>
    <property type="molecule type" value="Genomic_DNA"/>
</dbReference>
<gene>
    <name evidence="3" type="ORF">F8C82_10010</name>
</gene>
<dbReference type="AlphaFoldDB" id="A0A6L3ZGF1"/>
<sequence length="330" mass="36697">MRILVIRFSALGDVAMTVPVILQVLEQNPDVHIDFLTRPFMAKMLPNHDRLRAIGADVDKQFTGFWGLRKLAVKLKKVGKYDAIADLHFVLRSRTISFFLNGSKVKLATMDKGRAEKKKLTQKENKVRGALRPMTERYADVFRKLGLTVELPHTLHPKEDRSGIGFAPFAQHRGKAWPLHHARELLETLSAEGEKVMLYGGPNEGDALRELAGDLPHIHIHHGTGIANDIESMQNLKLMISMDSANMHLASLAHIPVVSIWGATHPDAGFLGYGQSVENAVQISANELSCRPCSVFGNVPCHRGDWACMETLSSEKVHSAVKRMLAEQSH</sequence>
<dbReference type="PANTHER" id="PTHR30160:SF22">
    <property type="entry name" value="LIPOPOLYSACCHARIDE CORE BIOSYNTHESIS PROTEIN"/>
    <property type="match status" value="1"/>
</dbReference>
<dbReference type="GO" id="GO:0008713">
    <property type="term" value="F:ADP-heptose-lipopolysaccharide heptosyltransferase activity"/>
    <property type="evidence" value="ECO:0007669"/>
    <property type="project" value="TreeGrafter"/>
</dbReference>
<proteinExistence type="predicted"/>
<dbReference type="CDD" id="cd03789">
    <property type="entry name" value="GT9_LPS_heptosyltransferase"/>
    <property type="match status" value="1"/>
</dbReference>
<dbReference type="SUPFAM" id="SSF53756">
    <property type="entry name" value="UDP-Glycosyltransferase/glycogen phosphorylase"/>
    <property type="match status" value="1"/>
</dbReference>
<dbReference type="Gene3D" id="3.40.50.2000">
    <property type="entry name" value="Glycogen Phosphorylase B"/>
    <property type="match status" value="2"/>
</dbReference>
<dbReference type="GO" id="GO:0005829">
    <property type="term" value="C:cytosol"/>
    <property type="evidence" value="ECO:0007669"/>
    <property type="project" value="TreeGrafter"/>
</dbReference>
<evidence type="ECO:0000313" key="3">
    <source>
        <dbReference type="EMBL" id="KAB2816019.1"/>
    </source>
</evidence>
<dbReference type="GO" id="GO:0009244">
    <property type="term" value="P:lipopolysaccharide core region biosynthetic process"/>
    <property type="evidence" value="ECO:0007669"/>
    <property type="project" value="TreeGrafter"/>
</dbReference>
<dbReference type="OrthoDB" id="9768048at2"/>
<name>A0A6L3ZGF1_9FLAO</name>
<accession>A0A6L3ZGF1</accession>
<organism evidence="3 4">
    <name type="scientific">Phaeocystidibacter marisrubri</name>
    <dbReference type="NCBI Taxonomy" id="1577780"/>
    <lineage>
        <taxon>Bacteria</taxon>
        <taxon>Pseudomonadati</taxon>
        <taxon>Bacteroidota</taxon>
        <taxon>Flavobacteriia</taxon>
        <taxon>Flavobacteriales</taxon>
        <taxon>Phaeocystidibacteraceae</taxon>
        <taxon>Phaeocystidibacter</taxon>
    </lineage>
</organism>
<dbReference type="InterPro" id="IPR051199">
    <property type="entry name" value="LPS_LOS_Heptosyltrfase"/>
</dbReference>
<reference evidence="3 4" key="1">
    <citation type="submission" date="2019-10" db="EMBL/GenBank/DDBJ databases">
        <title>Genome sequence of Phaeocystidibacter marisrubri JCM30614 (type strain).</title>
        <authorList>
            <person name="Bowman J.P."/>
        </authorList>
    </citation>
    <scope>NUCLEOTIDE SEQUENCE [LARGE SCALE GENOMIC DNA]</scope>
    <source>
        <strain evidence="3 4">JCM 30614</strain>
    </source>
</reference>
<evidence type="ECO:0000256" key="1">
    <source>
        <dbReference type="ARBA" id="ARBA00022676"/>
    </source>
</evidence>
<protein>
    <submittedName>
        <fullName evidence="3">Glycosyltransferase family 9 protein</fullName>
    </submittedName>
</protein>
<dbReference type="Proteomes" id="UP000484164">
    <property type="component" value="Unassembled WGS sequence"/>
</dbReference>
<keyword evidence="2 3" id="KW-0808">Transferase</keyword>
<comment type="caution">
    <text evidence="3">The sequence shown here is derived from an EMBL/GenBank/DDBJ whole genome shotgun (WGS) entry which is preliminary data.</text>
</comment>
<dbReference type="PANTHER" id="PTHR30160">
    <property type="entry name" value="TETRAACYLDISACCHARIDE 4'-KINASE-RELATED"/>
    <property type="match status" value="1"/>
</dbReference>
<dbReference type="InterPro" id="IPR002201">
    <property type="entry name" value="Glyco_trans_9"/>
</dbReference>
<keyword evidence="1" id="KW-0328">Glycosyltransferase</keyword>